<keyword evidence="2" id="KW-0238">DNA-binding</keyword>
<dbReference type="Proteomes" id="UP001589747">
    <property type="component" value="Unassembled WGS sequence"/>
</dbReference>
<dbReference type="SUPFAM" id="SSF46689">
    <property type="entry name" value="Homeodomain-like"/>
    <property type="match status" value="2"/>
</dbReference>
<dbReference type="Pfam" id="PF02311">
    <property type="entry name" value="AraC_binding"/>
    <property type="match status" value="1"/>
</dbReference>
<dbReference type="PROSITE" id="PS01124">
    <property type="entry name" value="HTH_ARAC_FAMILY_2"/>
    <property type="match status" value="1"/>
</dbReference>
<dbReference type="Gene3D" id="1.10.10.60">
    <property type="entry name" value="Homeodomain-like"/>
    <property type="match status" value="2"/>
</dbReference>
<dbReference type="PRINTS" id="PR00032">
    <property type="entry name" value="HTHARAC"/>
</dbReference>
<evidence type="ECO:0000259" key="4">
    <source>
        <dbReference type="PROSITE" id="PS01124"/>
    </source>
</evidence>
<organism evidence="5 6">
    <name type="scientific">Paenibacillus aurantiacus</name>
    <dbReference type="NCBI Taxonomy" id="1936118"/>
    <lineage>
        <taxon>Bacteria</taxon>
        <taxon>Bacillati</taxon>
        <taxon>Bacillota</taxon>
        <taxon>Bacilli</taxon>
        <taxon>Bacillales</taxon>
        <taxon>Paenibacillaceae</taxon>
        <taxon>Paenibacillus</taxon>
    </lineage>
</organism>
<dbReference type="Pfam" id="PF12833">
    <property type="entry name" value="HTH_18"/>
    <property type="match status" value="1"/>
</dbReference>
<dbReference type="InterPro" id="IPR003313">
    <property type="entry name" value="AraC-bd"/>
</dbReference>
<proteinExistence type="predicted"/>
<evidence type="ECO:0000256" key="2">
    <source>
        <dbReference type="ARBA" id="ARBA00023125"/>
    </source>
</evidence>
<dbReference type="InterPro" id="IPR009057">
    <property type="entry name" value="Homeodomain-like_sf"/>
</dbReference>
<dbReference type="Gene3D" id="2.60.120.10">
    <property type="entry name" value="Jelly Rolls"/>
    <property type="match status" value="1"/>
</dbReference>
<evidence type="ECO:0000256" key="3">
    <source>
        <dbReference type="ARBA" id="ARBA00023163"/>
    </source>
</evidence>
<evidence type="ECO:0000313" key="6">
    <source>
        <dbReference type="Proteomes" id="UP001589747"/>
    </source>
</evidence>
<dbReference type="SUPFAM" id="SSF51215">
    <property type="entry name" value="Regulatory protein AraC"/>
    <property type="match status" value="1"/>
</dbReference>
<dbReference type="RefSeq" id="WP_377489583.1">
    <property type="nucleotide sequence ID" value="NZ_JBHMDO010000003.1"/>
</dbReference>
<dbReference type="PANTHER" id="PTHR43280:SF28">
    <property type="entry name" value="HTH-TYPE TRANSCRIPTIONAL ACTIVATOR RHAS"/>
    <property type="match status" value="1"/>
</dbReference>
<protein>
    <submittedName>
        <fullName evidence="5">Helix-turn-helix domain-containing protein</fullName>
    </submittedName>
</protein>
<dbReference type="InterPro" id="IPR020449">
    <property type="entry name" value="Tscrpt_reg_AraC-type_HTH"/>
</dbReference>
<dbReference type="SMART" id="SM00342">
    <property type="entry name" value="HTH_ARAC"/>
    <property type="match status" value="1"/>
</dbReference>
<accession>A0ABV5KI35</accession>
<dbReference type="InterPro" id="IPR018060">
    <property type="entry name" value="HTH_AraC"/>
</dbReference>
<sequence length="294" mass="33989">MSSVYLTWFTTDEQFPFFIQYGGHDEDTELHRHVDFSELVIVLHGHATHIVNNETSFIKKGDVFVINGDTPHGYKDPHQFKICNIMYRAEMLRFAGPDLRTSNGYQALFVLEPYYRSIQPYPSKLSLPIPSLEYAASLVSGLMEEYQGQTQGYQTMLLSRFMELVVYLARQYDRQENGSANNLLHLAAAISYIEDHYLEPLSLQTIADHANVSVRHLNRIFRSYYQLTPISYLLRLRLERAFHLLKQTNRPITQVSYECGFNDSNYFTRQFTKAYGVSPSLFRKNEGAAEPGRA</sequence>
<keyword evidence="3" id="KW-0804">Transcription</keyword>
<dbReference type="InterPro" id="IPR014710">
    <property type="entry name" value="RmlC-like_jellyroll"/>
</dbReference>
<dbReference type="EMBL" id="JBHMDO010000003">
    <property type="protein sequence ID" value="MFB9324882.1"/>
    <property type="molecule type" value="Genomic_DNA"/>
</dbReference>
<gene>
    <name evidence="5" type="ORF">ACFFSY_02860</name>
</gene>
<evidence type="ECO:0000256" key="1">
    <source>
        <dbReference type="ARBA" id="ARBA00023015"/>
    </source>
</evidence>
<reference evidence="5 6" key="1">
    <citation type="submission" date="2024-09" db="EMBL/GenBank/DDBJ databases">
        <authorList>
            <person name="Sun Q."/>
            <person name="Mori K."/>
        </authorList>
    </citation>
    <scope>NUCLEOTIDE SEQUENCE [LARGE SCALE GENOMIC DNA]</scope>
    <source>
        <strain evidence="5 6">TISTR 2452</strain>
    </source>
</reference>
<keyword evidence="6" id="KW-1185">Reference proteome</keyword>
<keyword evidence="1" id="KW-0805">Transcription regulation</keyword>
<dbReference type="InterPro" id="IPR037923">
    <property type="entry name" value="HTH-like"/>
</dbReference>
<comment type="caution">
    <text evidence="5">The sequence shown here is derived from an EMBL/GenBank/DDBJ whole genome shotgun (WGS) entry which is preliminary data.</text>
</comment>
<feature type="domain" description="HTH araC/xylS-type" evidence="4">
    <location>
        <begin position="187"/>
        <end position="285"/>
    </location>
</feature>
<name>A0ABV5KI35_9BACL</name>
<dbReference type="PANTHER" id="PTHR43280">
    <property type="entry name" value="ARAC-FAMILY TRANSCRIPTIONAL REGULATOR"/>
    <property type="match status" value="1"/>
</dbReference>
<evidence type="ECO:0000313" key="5">
    <source>
        <dbReference type="EMBL" id="MFB9324882.1"/>
    </source>
</evidence>